<reference evidence="3 4" key="1">
    <citation type="journal article" date="2016" name="Nat. Commun.">
        <title>Thousands of microbial genomes shed light on interconnected biogeochemical processes in an aquifer system.</title>
        <authorList>
            <person name="Anantharaman K."/>
            <person name="Brown C.T."/>
            <person name="Hug L.A."/>
            <person name="Sharon I."/>
            <person name="Castelle C.J."/>
            <person name="Probst A.J."/>
            <person name="Thomas B.C."/>
            <person name="Singh A."/>
            <person name="Wilkins M.J."/>
            <person name="Karaoz U."/>
            <person name="Brodie E.L."/>
            <person name="Williams K.H."/>
            <person name="Hubbard S.S."/>
            <person name="Banfield J.F."/>
        </authorList>
    </citation>
    <scope>NUCLEOTIDE SEQUENCE [LARGE SCALE GENOMIC DNA]</scope>
    <source>
        <strain evidence="4">RIFCSPLOWO2_12_FULL_64_10</strain>
    </source>
</reference>
<dbReference type="EMBL" id="MFKF01000107">
    <property type="protein sequence ID" value="OGG54300.1"/>
    <property type="molecule type" value="Genomic_DNA"/>
</dbReference>
<evidence type="ECO:0000313" key="3">
    <source>
        <dbReference type="EMBL" id="OGG54300.1"/>
    </source>
</evidence>
<evidence type="ECO:0000313" key="4">
    <source>
        <dbReference type="Proteomes" id="UP000178606"/>
    </source>
</evidence>
<dbReference type="GO" id="GO:0000160">
    <property type="term" value="P:phosphorelay signal transduction system"/>
    <property type="evidence" value="ECO:0007669"/>
    <property type="project" value="InterPro"/>
</dbReference>
<dbReference type="Pfam" id="PF00072">
    <property type="entry name" value="Response_reg"/>
    <property type="match status" value="1"/>
</dbReference>
<protein>
    <submittedName>
        <fullName evidence="3">Two-component system response regulator</fullName>
    </submittedName>
</protein>
<accession>A0A1F6CZ09</accession>
<dbReference type="InterPro" id="IPR001789">
    <property type="entry name" value="Sig_transdc_resp-reg_receiver"/>
</dbReference>
<dbReference type="PANTHER" id="PTHR44520:SF1">
    <property type="entry name" value="TWO-COMPONENT SYSTEM REGULATORY PROTEIN"/>
    <property type="match status" value="1"/>
</dbReference>
<dbReference type="Gene3D" id="3.40.50.2300">
    <property type="match status" value="1"/>
</dbReference>
<name>A0A1F6CZ09_HANXR</name>
<sequence length="149" mass="16855">MATAHDVEILLVEDNPRDVELTLRALKRHNLGNRVVTAKDGAEALDFLFARGDFAGRSDESQPKVVFLDLKMPKIDGLEVLRQIRSNERTKTLPVVVMTSSREEQDIVEAYKLGVNSYVVKPMEFEQFAKTIAELGYYWVATNQPPPHV</sequence>
<dbReference type="PROSITE" id="PS50110">
    <property type="entry name" value="RESPONSE_REGULATORY"/>
    <property type="match status" value="1"/>
</dbReference>
<feature type="modified residue" description="4-aspartylphosphate" evidence="1">
    <location>
        <position position="69"/>
    </location>
</feature>
<dbReference type="InterPro" id="IPR052893">
    <property type="entry name" value="TCS_response_regulator"/>
</dbReference>
<dbReference type="Proteomes" id="UP000178606">
    <property type="component" value="Unassembled WGS sequence"/>
</dbReference>
<dbReference type="SUPFAM" id="SSF52172">
    <property type="entry name" value="CheY-like"/>
    <property type="match status" value="1"/>
</dbReference>
<feature type="domain" description="Response regulatory" evidence="2">
    <location>
        <begin position="8"/>
        <end position="136"/>
    </location>
</feature>
<organism evidence="3 4">
    <name type="scientific">Handelsmanbacteria sp. (strain RIFCSPLOWO2_12_FULL_64_10)</name>
    <dbReference type="NCBI Taxonomy" id="1817868"/>
    <lineage>
        <taxon>Bacteria</taxon>
        <taxon>Candidatus Handelsmaniibacteriota</taxon>
    </lineage>
</organism>
<evidence type="ECO:0000259" key="2">
    <source>
        <dbReference type="PROSITE" id="PS50110"/>
    </source>
</evidence>
<dbReference type="SMART" id="SM00448">
    <property type="entry name" value="REC"/>
    <property type="match status" value="1"/>
</dbReference>
<gene>
    <name evidence="3" type="ORF">A3F84_14720</name>
</gene>
<dbReference type="AlphaFoldDB" id="A0A1F6CZ09"/>
<evidence type="ECO:0000256" key="1">
    <source>
        <dbReference type="PROSITE-ProRule" id="PRU00169"/>
    </source>
</evidence>
<dbReference type="PANTHER" id="PTHR44520">
    <property type="entry name" value="RESPONSE REGULATOR RCP1-RELATED"/>
    <property type="match status" value="1"/>
</dbReference>
<keyword evidence="1" id="KW-0597">Phosphoprotein</keyword>
<proteinExistence type="predicted"/>
<comment type="caution">
    <text evidence="3">The sequence shown here is derived from an EMBL/GenBank/DDBJ whole genome shotgun (WGS) entry which is preliminary data.</text>
</comment>
<dbReference type="CDD" id="cd17557">
    <property type="entry name" value="REC_Rcp-like"/>
    <property type="match status" value="1"/>
</dbReference>
<dbReference type="InterPro" id="IPR011006">
    <property type="entry name" value="CheY-like_superfamily"/>
</dbReference>